<gene>
    <name evidence="1" type="ORF">MFFC18_07400</name>
</gene>
<proteinExistence type="predicted"/>
<keyword evidence="2" id="KW-1185">Reference proteome</keyword>
<dbReference type="KEGG" id="mff:MFFC18_07400"/>
<sequence length="39" mass="4583">MRRYVMFEIQVELDLLVIQGNSGCHLRYGSLETHVVVYN</sequence>
<evidence type="ECO:0000313" key="1">
    <source>
        <dbReference type="EMBL" id="QEG20889.1"/>
    </source>
</evidence>
<dbReference type="Proteomes" id="UP000322214">
    <property type="component" value="Chromosome"/>
</dbReference>
<dbReference type="AlphaFoldDB" id="A0A5B9P5V6"/>
<accession>A0A5B9P5V6</accession>
<dbReference type="STRING" id="980251.GCA_001642875_02961"/>
<reference evidence="1 2" key="1">
    <citation type="submission" date="2019-08" db="EMBL/GenBank/DDBJ databases">
        <title>Deep-cultivation of Planctomycetes and their phenomic and genomic characterization uncovers novel biology.</title>
        <authorList>
            <person name="Wiegand S."/>
            <person name="Jogler M."/>
            <person name="Boedeker C."/>
            <person name="Pinto D."/>
            <person name="Vollmers J."/>
            <person name="Rivas-Marin E."/>
            <person name="Kohn T."/>
            <person name="Peeters S.H."/>
            <person name="Heuer A."/>
            <person name="Rast P."/>
            <person name="Oberbeckmann S."/>
            <person name="Bunk B."/>
            <person name="Jeske O."/>
            <person name="Meyerdierks A."/>
            <person name="Storesund J.E."/>
            <person name="Kallscheuer N."/>
            <person name="Luecker S."/>
            <person name="Lage O.M."/>
            <person name="Pohl T."/>
            <person name="Merkel B.J."/>
            <person name="Hornburger P."/>
            <person name="Mueller R.-W."/>
            <person name="Bruemmer F."/>
            <person name="Labrenz M."/>
            <person name="Spormann A.M."/>
            <person name="Op den Camp H."/>
            <person name="Overmann J."/>
            <person name="Amann R."/>
            <person name="Jetten M.S.M."/>
            <person name="Mascher T."/>
            <person name="Medema M.H."/>
            <person name="Devos D.P."/>
            <person name="Kaster A.-K."/>
            <person name="Ovreas L."/>
            <person name="Rohde M."/>
            <person name="Galperin M.Y."/>
            <person name="Jogler C."/>
        </authorList>
    </citation>
    <scope>NUCLEOTIDE SEQUENCE [LARGE SCALE GENOMIC DNA]</scope>
    <source>
        <strain evidence="1 2">FC18</strain>
    </source>
</reference>
<evidence type="ECO:0000313" key="2">
    <source>
        <dbReference type="Proteomes" id="UP000322214"/>
    </source>
</evidence>
<name>A0A5B9P5V6_9BACT</name>
<protein>
    <submittedName>
        <fullName evidence="1">Uncharacterized protein</fullName>
    </submittedName>
</protein>
<organism evidence="1 2">
    <name type="scientific">Mariniblastus fucicola</name>
    <dbReference type="NCBI Taxonomy" id="980251"/>
    <lineage>
        <taxon>Bacteria</taxon>
        <taxon>Pseudomonadati</taxon>
        <taxon>Planctomycetota</taxon>
        <taxon>Planctomycetia</taxon>
        <taxon>Pirellulales</taxon>
        <taxon>Pirellulaceae</taxon>
        <taxon>Mariniblastus</taxon>
    </lineage>
</organism>
<dbReference type="EMBL" id="CP042912">
    <property type="protein sequence ID" value="QEG20889.1"/>
    <property type="molecule type" value="Genomic_DNA"/>
</dbReference>